<proteinExistence type="predicted"/>
<feature type="signal peptide" evidence="1">
    <location>
        <begin position="1"/>
        <end position="22"/>
    </location>
</feature>
<dbReference type="Proteomes" id="UP000322214">
    <property type="component" value="Chromosome"/>
</dbReference>
<sequence length="170" mass="17965" precursor="true">MKAIFYTILLAAVFLVGCEASSTPVEQSSVVGTTGGQYLVDAEPANATPVGDARKDSSDGDKITLVGHIGGSTDPFVEGVAAFTIVDPKVPYCAPEEGCKTPWDYCCTQNDVKENIATVKIVDEAGKPVTEDARKLLGVKELSLVVVEGTAKRDDQGNLSLLANKVYLKK</sequence>
<dbReference type="AlphaFoldDB" id="A0A5B9PDB9"/>
<dbReference type="STRING" id="980251.GCA_001642875_03974"/>
<feature type="chain" id="PRO_5022880490" evidence="1">
    <location>
        <begin position="23"/>
        <end position="170"/>
    </location>
</feature>
<gene>
    <name evidence="2" type="ORF">MFFC18_29850</name>
</gene>
<name>A0A5B9PDB9_9BACT</name>
<accession>A0A5B9PDB9</accession>
<organism evidence="2 3">
    <name type="scientific">Mariniblastus fucicola</name>
    <dbReference type="NCBI Taxonomy" id="980251"/>
    <lineage>
        <taxon>Bacteria</taxon>
        <taxon>Pseudomonadati</taxon>
        <taxon>Planctomycetota</taxon>
        <taxon>Planctomycetia</taxon>
        <taxon>Pirellulales</taxon>
        <taxon>Pirellulaceae</taxon>
        <taxon>Mariniblastus</taxon>
    </lineage>
</organism>
<dbReference type="OrthoDB" id="278607at2"/>
<dbReference type="PROSITE" id="PS51257">
    <property type="entry name" value="PROKAR_LIPOPROTEIN"/>
    <property type="match status" value="1"/>
</dbReference>
<dbReference type="RefSeq" id="WP_075085987.1">
    <property type="nucleotide sequence ID" value="NZ_CP042912.1"/>
</dbReference>
<evidence type="ECO:0000313" key="2">
    <source>
        <dbReference type="EMBL" id="QEG23090.1"/>
    </source>
</evidence>
<protein>
    <submittedName>
        <fullName evidence="2">Uncharacterized protein</fullName>
    </submittedName>
</protein>
<keyword evidence="1" id="KW-0732">Signal</keyword>
<evidence type="ECO:0000256" key="1">
    <source>
        <dbReference type="SAM" id="SignalP"/>
    </source>
</evidence>
<dbReference type="EMBL" id="CP042912">
    <property type="protein sequence ID" value="QEG23090.1"/>
    <property type="molecule type" value="Genomic_DNA"/>
</dbReference>
<reference evidence="2 3" key="1">
    <citation type="submission" date="2019-08" db="EMBL/GenBank/DDBJ databases">
        <title>Deep-cultivation of Planctomycetes and their phenomic and genomic characterization uncovers novel biology.</title>
        <authorList>
            <person name="Wiegand S."/>
            <person name="Jogler M."/>
            <person name="Boedeker C."/>
            <person name="Pinto D."/>
            <person name="Vollmers J."/>
            <person name="Rivas-Marin E."/>
            <person name="Kohn T."/>
            <person name="Peeters S.H."/>
            <person name="Heuer A."/>
            <person name="Rast P."/>
            <person name="Oberbeckmann S."/>
            <person name="Bunk B."/>
            <person name="Jeske O."/>
            <person name="Meyerdierks A."/>
            <person name="Storesund J.E."/>
            <person name="Kallscheuer N."/>
            <person name="Luecker S."/>
            <person name="Lage O.M."/>
            <person name="Pohl T."/>
            <person name="Merkel B.J."/>
            <person name="Hornburger P."/>
            <person name="Mueller R.-W."/>
            <person name="Bruemmer F."/>
            <person name="Labrenz M."/>
            <person name="Spormann A.M."/>
            <person name="Op den Camp H."/>
            <person name="Overmann J."/>
            <person name="Amann R."/>
            <person name="Jetten M.S.M."/>
            <person name="Mascher T."/>
            <person name="Medema M.H."/>
            <person name="Devos D.P."/>
            <person name="Kaster A.-K."/>
            <person name="Ovreas L."/>
            <person name="Rohde M."/>
            <person name="Galperin M.Y."/>
            <person name="Jogler C."/>
        </authorList>
    </citation>
    <scope>NUCLEOTIDE SEQUENCE [LARGE SCALE GENOMIC DNA]</scope>
    <source>
        <strain evidence="2 3">FC18</strain>
    </source>
</reference>
<evidence type="ECO:0000313" key="3">
    <source>
        <dbReference type="Proteomes" id="UP000322214"/>
    </source>
</evidence>
<dbReference type="KEGG" id="mff:MFFC18_29850"/>
<keyword evidence="3" id="KW-1185">Reference proteome</keyword>